<comment type="caution">
    <text evidence="2">The sequence shown here is derived from an EMBL/GenBank/DDBJ whole genome shotgun (WGS) entry which is preliminary data.</text>
</comment>
<dbReference type="InterPro" id="IPR038717">
    <property type="entry name" value="Tc1-like_DDE_dom"/>
</dbReference>
<dbReference type="Proteomes" id="UP000716291">
    <property type="component" value="Unassembled WGS sequence"/>
</dbReference>
<dbReference type="NCBIfam" id="NF033545">
    <property type="entry name" value="transpos_IS630"/>
    <property type="match status" value="1"/>
</dbReference>
<gene>
    <name evidence="2" type="ORF">G6F64_004218</name>
</gene>
<keyword evidence="3" id="KW-1185">Reference proteome</keyword>
<dbReference type="PANTHER" id="PTHR46564">
    <property type="entry name" value="TRANSPOSASE"/>
    <property type="match status" value="1"/>
</dbReference>
<organism evidence="2 3">
    <name type="scientific">Rhizopus oryzae</name>
    <name type="common">Mucormycosis agent</name>
    <name type="synonym">Rhizopus arrhizus var. delemar</name>
    <dbReference type="NCBI Taxonomy" id="64495"/>
    <lineage>
        <taxon>Eukaryota</taxon>
        <taxon>Fungi</taxon>
        <taxon>Fungi incertae sedis</taxon>
        <taxon>Mucoromycota</taxon>
        <taxon>Mucoromycotina</taxon>
        <taxon>Mucoromycetes</taxon>
        <taxon>Mucorales</taxon>
        <taxon>Mucorineae</taxon>
        <taxon>Rhizopodaceae</taxon>
        <taxon>Rhizopus</taxon>
    </lineage>
</organism>
<evidence type="ECO:0000313" key="3">
    <source>
        <dbReference type="Proteomes" id="UP000716291"/>
    </source>
</evidence>
<protein>
    <recommendedName>
        <fullName evidence="1">Tc1-like transposase DDE domain-containing protein</fullName>
    </recommendedName>
</protein>
<dbReference type="SUPFAM" id="SSF46689">
    <property type="entry name" value="Homeodomain-like"/>
    <property type="match status" value="1"/>
</dbReference>
<dbReference type="EMBL" id="JAANQT010000452">
    <property type="protein sequence ID" value="KAG1310889.1"/>
    <property type="molecule type" value="Genomic_DNA"/>
</dbReference>
<dbReference type="GO" id="GO:0003676">
    <property type="term" value="F:nucleic acid binding"/>
    <property type="evidence" value="ECO:0007669"/>
    <property type="project" value="InterPro"/>
</dbReference>
<name>A0A9P6XD61_RHIOR</name>
<sequence length="434" mass="50125">MNIQFLYENGKGSVVDEYGRAEPMDYNVDEEQFRLETLSSHTQYLAQLPLENEKTVEAMQVEKEVKPGSDLVMGETSMKRNYTRYSDQDKVRFFKLLFEKCLSAAAAAKQLGIHVRTAQKWAEQYERDPDNIFEKRRKTGRPRILNEEHKKVILECIDANPSVVLDDLMKHLRQVFTELKVSKSTLFDFVKKHCILSLKKARFQLVDRNSEEKIQERLDWIHKWEKTDMDFTTNCVFLDESAFHINLKHSMAWSKKGSPAVVTVPKTRAKTTTILGAISAQGLIKCSLRLPQPPSNKKRKRGEDIGRVSKGTVTGHYVSFLKATMDEMDQYPHMKGHYLVMDNAPIHTSVDIAKYVESRGYRCVYLPSYSPELNPIEQFWSVVKSKVKRNKLLETETLMTRISEASNSLTLSDFKGFVGHSHKFLDKCRNRQAL</sequence>
<dbReference type="Pfam" id="PF13358">
    <property type="entry name" value="DDE_3"/>
    <property type="match status" value="1"/>
</dbReference>
<dbReference type="InterPro" id="IPR047655">
    <property type="entry name" value="Transpos_IS630-like"/>
</dbReference>
<feature type="domain" description="Tc1-like transposase DDE" evidence="1">
    <location>
        <begin position="314"/>
        <end position="396"/>
    </location>
</feature>
<dbReference type="InterPro" id="IPR009057">
    <property type="entry name" value="Homeodomain-like_sf"/>
</dbReference>
<evidence type="ECO:0000259" key="1">
    <source>
        <dbReference type="Pfam" id="PF13358"/>
    </source>
</evidence>
<dbReference type="PANTHER" id="PTHR46564:SF1">
    <property type="entry name" value="TRANSPOSASE"/>
    <property type="match status" value="1"/>
</dbReference>
<dbReference type="AlphaFoldDB" id="A0A9P6XD61"/>
<dbReference type="InterPro" id="IPR036397">
    <property type="entry name" value="RNaseH_sf"/>
</dbReference>
<dbReference type="Gene3D" id="3.30.420.10">
    <property type="entry name" value="Ribonuclease H-like superfamily/Ribonuclease H"/>
    <property type="match status" value="1"/>
</dbReference>
<reference evidence="2" key="1">
    <citation type="journal article" date="2020" name="Microb. Genom.">
        <title>Genetic diversity of clinical and environmental Mucorales isolates obtained from an investigation of mucormycosis cases among solid organ transplant recipients.</title>
        <authorList>
            <person name="Nguyen M.H."/>
            <person name="Kaul D."/>
            <person name="Muto C."/>
            <person name="Cheng S.J."/>
            <person name="Richter R.A."/>
            <person name="Bruno V.M."/>
            <person name="Liu G."/>
            <person name="Beyhan S."/>
            <person name="Sundermann A.J."/>
            <person name="Mounaud S."/>
            <person name="Pasculle A.W."/>
            <person name="Nierman W.C."/>
            <person name="Driscoll E."/>
            <person name="Cumbie R."/>
            <person name="Clancy C.J."/>
            <person name="Dupont C.L."/>
        </authorList>
    </citation>
    <scope>NUCLEOTIDE SEQUENCE</scope>
    <source>
        <strain evidence="2">GL11</strain>
    </source>
</reference>
<evidence type="ECO:0000313" key="2">
    <source>
        <dbReference type="EMBL" id="KAG1310889.1"/>
    </source>
</evidence>
<accession>A0A9P6XD61</accession>
<proteinExistence type="predicted"/>